<evidence type="ECO:0000313" key="4">
    <source>
        <dbReference type="Proteomes" id="UP000000270"/>
    </source>
</evidence>
<accession>A8HYN7</accession>
<reference evidence="3 4" key="1">
    <citation type="journal article" date="2007" name="Appl. Environ. Microbiol.">
        <title>Rhizobial factors required for stem nodule maturation and maintenance in Sesbania rostrata-Azorhizobium caulinodans ORS571 symbiosis.</title>
        <authorList>
            <person name="Suzuki S."/>
            <person name="Aono T."/>
            <person name="Lee KB."/>
            <person name="Suzuki T."/>
            <person name="Liu CT."/>
            <person name="Miwa H."/>
            <person name="Wakao S."/>
            <person name="Iki T."/>
            <person name="Oyaizu H."/>
        </authorList>
    </citation>
    <scope>NUCLEOTIDE SEQUENCE [LARGE SCALE GENOMIC DNA]</scope>
    <source>
        <strain evidence="4">ATCC 43989 / DSM 5975 / JCM 20966 / LMG 6465 / NBRC 14845 / NCIMB 13405 / ORS 571</strain>
    </source>
</reference>
<evidence type="ECO:0000256" key="1">
    <source>
        <dbReference type="SAM" id="MobiDB-lite"/>
    </source>
</evidence>
<sequence>MLRHEDICVQALLIGLASAVILVISAAFAAPFVVDWTMFRATFEAQASRVIGLPVSIRGGIEADILPAPHLVLHDVVVGGEDRTSSASMRTLKADLSLGALLRGEVEAPNVTLVRPLFSLVLDPKGRLAAPAGGVAAGASVGQFIIEQGTLALVDRGADRTVQLTDLNLKGEARSVSGPFRLDGDLKAGSERYQLRANLAKFGEEGGKLRLIAEGRTQPFALDLDGTLRLVGDVPRFEGKGTLSRKGEAGAAEAWRLAAAVRASPEAIVADTLELTMAEDTRPAQLTGSARFSLGRAIGLDAVLNARNLDLDALRPQAAGAAAPTPADAAGALVGLLANLPAPDVTSRIGISVDQLTVSGTVIRDARADFTGLPDGWRVDAAEAKLPGQSTLRLSGIPARRGTAAGFGSDLLFTSDDPAGFLRWAAPRASADLAGAVKGPVKIAGRITLADTRYSLSNVEAAFGPARLRGNAALDLTAAAPRLDLTLAVDGADLDPLLALARRGIGTGTLPRAGNVALEGRNLTFSGLPLRSLSLSAEGKAGAWTLGQLAVEDLVGLSLSGTGRLETDGGTPAGRLALSIAGSKADGLVPMSRLVAGSEAAETLQRLAPIAAPVQIALTADWARDGANAITADGTLGQITGRAAFARARPDVPARVDLALAASDGARALEAVGLSGLRPGQGPGRLDLAITPRDGGSADVDGRLALGEAQLSAKGSARLSSEGTLQPTLDVTLNGPDLPRLLVNAGAPDAAVPGTLAFAVSRTPGLWRLERLTGTLGGAPVSGALDLEPGSNPRISGKLATEALSLPRLMGLWSARSTGPDVGTGPWSAARFAPAAPLLATLALELTAKSIELGGPYGLTDGRMKVTADGNAFDLRELSGALGGGHLSGGITLRRRGDLVQADGHLAVDGVDSAVLLAPLGVRTPPRGRVSLTLDALGSGRSPLTLVQGLSGQGTLSVQELEIPGADPKALDSVLADTAAGPPPEERRTTAMLDRAFQRGPLKLASLEGTFGLLNGVARLTPARAKVDATSITLGGTLDFTRMLLDVTLEQEGTDVPGTMPGGVISWRGPLAAPERKVTATALTGVIAMRAIERETKRLEERQNARPAAPPPVQSAPPPQAPAPVQSPPLAPAAPTPAPISAPVQAPAPEPAAQKPATEAAPAAVAPAVNATPAPMPAPAPLPQPAPRAETRSPPVQTDAQAAPPLPPPVNIAPSVRPRAEQPDPEPAPAQAPGAPLQISPTYGFGTLFRPPGIVPEQ</sequence>
<dbReference type="PANTHER" id="PTHR30441:SF4">
    <property type="entry name" value="PROTEIN ASMA"/>
    <property type="match status" value="1"/>
</dbReference>
<name>A8HYN7_AZOC5</name>
<reference evidence="3 4" key="3">
    <citation type="journal article" date="2008" name="BMC Genomics">
        <title>The genome of the versatile nitrogen fixer Azorhizobium caulinodans ORS571.</title>
        <authorList>
            <person name="Lee KB."/>
            <person name="Backer P.D."/>
            <person name="Aono T."/>
            <person name="Liu CT."/>
            <person name="Suzuki S."/>
            <person name="Suzuki T."/>
            <person name="Kaneko T."/>
            <person name="Yamada M."/>
            <person name="Tabata S."/>
            <person name="Kupfer D.M."/>
            <person name="Najar F.Z."/>
            <person name="Wiley G.B."/>
            <person name="Roe B."/>
            <person name="Binnewies T.T."/>
            <person name="Ussery D.W."/>
            <person name="D'Haeze W."/>
            <person name="Herder J.D."/>
            <person name="Gevers D."/>
            <person name="Vereecke D."/>
            <person name="Holsters M."/>
            <person name="Oyaizu H."/>
        </authorList>
    </citation>
    <scope>NUCLEOTIDE SEQUENCE [LARGE SCALE GENOMIC DNA]</scope>
    <source>
        <strain evidence="4">ATCC 43989 / DSM 5975 / JCM 20966 / LMG 6465 / NBRC 14845 / NCIMB 13405 / ORS 571</strain>
    </source>
</reference>
<dbReference type="eggNOG" id="COG2982">
    <property type="taxonomic scope" value="Bacteria"/>
</dbReference>
<feature type="region of interest" description="Disordered" evidence="1">
    <location>
        <begin position="1099"/>
        <end position="1258"/>
    </location>
</feature>
<proteinExistence type="predicted"/>
<dbReference type="AlphaFoldDB" id="A8HYN7"/>
<dbReference type="GO" id="GO:0090313">
    <property type="term" value="P:regulation of protein targeting to membrane"/>
    <property type="evidence" value="ECO:0007669"/>
    <property type="project" value="TreeGrafter"/>
</dbReference>
<dbReference type="GO" id="GO:0005886">
    <property type="term" value="C:plasma membrane"/>
    <property type="evidence" value="ECO:0007669"/>
    <property type="project" value="TreeGrafter"/>
</dbReference>
<dbReference type="PANTHER" id="PTHR30441">
    <property type="entry name" value="DUF748 DOMAIN-CONTAINING PROTEIN"/>
    <property type="match status" value="1"/>
</dbReference>
<feature type="compositionally biased region" description="Pro residues" evidence="1">
    <location>
        <begin position="1174"/>
        <end position="1186"/>
    </location>
</feature>
<feature type="compositionally biased region" description="Pro residues" evidence="1">
    <location>
        <begin position="1108"/>
        <end position="1150"/>
    </location>
</feature>
<reference evidence="3 4" key="6">
    <citation type="journal article" date="2011" name="Appl. Environ. Microbiol.">
        <title>Involvement of the azorhizobial chromosome partition gene (parA) in the onset of bacteroid differentiation during Sesbania rostrata stem nodule development.</title>
        <authorList>
            <person name="Liu CT."/>
            <person name="Lee KB."/>
            <person name="Wang YS."/>
            <person name="Peng MH."/>
            <person name="Lee KT."/>
            <person name="Suzuki S."/>
            <person name="Suzuki T."/>
            <person name="Oyaizu H."/>
        </authorList>
    </citation>
    <scope>NUCLEOTIDE SEQUENCE [LARGE SCALE GENOMIC DNA]</scope>
    <source>
        <strain evidence="4">ATCC 43989 / DSM 5975 / JCM 20966 / LMG 6465 / NBRC 14845 / NCIMB 13405 / ORS 571</strain>
    </source>
</reference>
<gene>
    <name evidence="3" type="ordered locus">AZC_4482</name>
</gene>
<dbReference type="Pfam" id="PF05170">
    <property type="entry name" value="AsmA"/>
    <property type="match status" value="1"/>
</dbReference>
<keyword evidence="4" id="KW-1185">Reference proteome</keyword>
<reference evidence="3 4" key="4">
    <citation type="journal article" date="2009" name="Appl. Environ. Microbiol.">
        <title>Comparative genome-wide transcriptional profiling of Azorhizobium caulinodans ORS571 grown under free-living and symbiotic conditions.</title>
        <authorList>
            <person name="Tsukada S."/>
            <person name="Aono T."/>
            <person name="Akiba N."/>
            <person name="Lee KB."/>
            <person name="Liu CT."/>
            <person name="Toyazaki H."/>
            <person name="Oyaizu H."/>
        </authorList>
    </citation>
    <scope>NUCLEOTIDE SEQUENCE [LARGE SCALE GENOMIC DNA]</scope>
    <source>
        <strain evidence="4">ATCC 43989 / DSM 5975 / JCM 20966 / LMG 6465 / NBRC 14845 / NCIMB 13405 / ORS 571</strain>
    </source>
</reference>
<reference evidence="4" key="2">
    <citation type="submission" date="2007-04" db="EMBL/GenBank/DDBJ databases">
        <title>Complete genome sequence of the nitrogen-fixing bacterium Azorhizobium caulinodans ORS571.</title>
        <authorList>
            <person name="Lee K.B."/>
            <person name="Backer P.D."/>
            <person name="Aono T."/>
            <person name="Liu C.T."/>
            <person name="Suzuki S."/>
            <person name="Suzuki T."/>
            <person name="Kaneko T."/>
            <person name="Yamada M."/>
            <person name="Tabata S."/>
            <person name="Kupfer D.M."/>
            <person name="Najar F.Z."/>
            <person name="Wiley G.B."/>
            <person name="Roe B."/>
            <person name="Binnewies T."/>
            <person name="Ussery D."/>
            <person name="Vereecke D."/>
            <person name="Gevers D."/>
            <person name="Holsters M."/>
            <person name="Oyaizu H."/>
        </authorList>
    </citation>
    <scope>NUCLEOTIDE SEQUENCE [LARGE SCALE GENOMIC DNA]</scope>
    <source>
        <strain evidence="4">ATCC 43989 / DSM 5975 / JCM 20966 / LMG 6465 / NBRC 14845 / NCIMB 13405 / ORS 571</strain>
    </source>
</reference>
<feature type="compositionally biased region" description="Low complexity" evidence="1">
    <location>
        <begin position="1151"/>
        <end position="1173"/>
    </location>
</feature>
<dbReference type="KEGG" id="azc:AZC_4482"/>
<dbReference type="InterPro" id="IPR007844">
    <property type="entry name" value="AsmA"/>
</dbReference>
<dbReference type="Proteomes" id="UP000000270">
    <property type="component" value="Chromosome"/>
</dbReference>
<evidence type="ECO:0000313" key="3">
    <source>
        <dbReference type="EMBL" id="BAF90480.1"/>
    </source>
</evidence>
<organism evidence="3 4">
    <name type="scientific">Azorhizobium caulinodans (strain ATCC 43989 / DSM 5975 / JCM 20966 / LMG 6465 / NBRC 14845 / NCIMB 13405 / ORS 571)</name>
    <dbReference type="NCBI Taxonomy" id="438753"/>
    <lineage>
        <taxon>Bacteria</taxon>
        <taxon>Pseudomonadati</taxon>
        <taxon>Pseudomonadota</taxon>
        <taxon>Alphaproteobacteria</taxon>
        <taxon>Hyphomicrobiales</taxon>
        <taxon>Xanthobacteraceae</taxon>
        <taxon>Azorhizobium</taxon>
    </lineage>
</organism>
<evidence type="ECO:0000259" key="2">
    <source>
        <dbReference type="Pfam" id="PF05170"/>
    </source>
</evidence>
<dbReference type="EMBL" id="AP009384">
    <property type="protein sequence ID" value="BAF90480.1"/>
    <property type="molecule type" value="Genomic_DNA"/>
</dbReference>
<dbReference type="STRING" id="438753.AZC_4482"/>
<dbReference type="InterPro" id="IPR052894">
    <property type="entry name" value="AsmA-related"/>
</dbReference>
<protein>
    <recommendedName>
        <fullName evidence="2">AsmA domain-containing protein</fullName>
    </recommendedName>
</protein>
<dbReference type="HOGENOM" id="CLU_003996_0_0_5"/>
<reference evidence="3 4" key="5">
    <citation type="journal article" date="2010" name="Appl. Environ. Microbiol.">
        <title>phrR-like gene praR of Azorhizobium caulinodans ORS571 is essential for symbiosis with Sesbania rostrata and is involved in expression of reb genes.</title>
        <authorList>
            <person name="Akiba N."/>
            <person name="Aono T."/>
            <person name="Toyazaki H."/>
            <person name="Sato S."/>
            <person name="Oyaizu H."/>
        </authorList>
    </citation>
    <scope>NUCLEOTIDE SEQUENCE [LARGE SCALE GENOMIC DNA]</scope>
    <source>
        <strain evidence="4">ATCC 43989 / DSM 5975 / JCM 20966 / LMG 6465 / NBRC 14845 / NCIMB 13405 / ORS 571</strain>
    </source>
</reference>
<feature type="domain" description="AsmA" evidence="2">
    <location>
        <begin position="12"/>
        <end position="127"/>
    </location>
</feature>